<keyword evidence="3" id="KW-0732">Signal</keyword>
<feature type="region of interest" description="Disordered" evidence="1">
    <location>
        <begin position="96"/>
        <end position="131"/>
    </location>
</feature>
<accession>A0A2U3N7S6</accession>
<dbReference type="Proteomes" id="UP000241595">
    <property type="component" value="Unassembled WGS sequence"/>
</dbReference>
<dbReference type="STRING" id="1841859.GCA_900157385_01044"/>
<protein>
    <submittedName>
        <fullName evidence="4">Membrane protein</fullName>
    </submittedName>
</protein>
<evidence type="ECO:0000256" key="1">
    <source>
        <dbReference type="SAM" id="MobiDB-lite"/>
    </source>
</evidence>
<name>A0A2U3N7S6_9MYCO</name>
<evidence type="ECO:0000313" key="4">
    <source>
        <dbReference type="EMBL" id="SPM27567.1"/>
    </source>
</evidence>
<organism evidence="4 5">
    <name type="scientific">Mycobacterium terramassiliense</name>
    <dbReference type="NCBI Taxonomy" id="1841859"/>
    <lineage>
        <taxon>Bacteria</taxon>
        <taxon>Bacillati</taxon>
        <taxon>Actinomycetota</taxon>
        <taxon>Actinomycetes</taxon>
        <taxon>Mycobacteriales</taxon>
        <taxon>Mycobacteriaceae</taxon>
        <taxon>Mycobacterium</taxon>
    </lineage>
</organism>
<reference evidence="4 5" key="1">
    <citation type="submission" date="2017-01" db="EMBL/GenBank/DDBJ databases">
        <authorList>
            <consortium name="Urmite Genomes"/>
        </authorList>
    </citation>
    <scope>NUCLEOTIDE SEQUENCE [LARGE SCALE GENOMIC DNA]</scope>
    <source>
        <strain evidence="4 5">AB308</strain>
    </source>
</reference>
<keyword evidence="2" id="KW-0812">Transmembrane</keyword>
<dbReference type="AlphaFoldDB" id="A0A2U3N7S6"/>
<feature type="chain" id="PRO_5015483736" evidence="3">
    <location>
        <begin position="30"/>
        <end position="178"/>
    </location>
</feature>
<keyword evidence="2" id="KW-0472">Membrane</keyword>
<keyword evidence="2" id="KW-1133">Transmembrane helix</keyword>
<feature type="non-terminal residue" evidence="4">
    <location>
        <position position="1"/>
    </location>
</feature>
<feature type="signal peptide" evidence="3">
    <location>
        <begin position="1"/>
        <end position="29"/>
    </location>
</feature>
<feature type="compositionally biased region" description="Pro residues" evidence="1">
    <location>
        <begin position="118"/>
        <end position="127"/>
    </location>
</feature>
<gene>
    <name evidence="4" type="ORF">MTAB308_1048</name>
</gene>
<feature type="compositionally biased region" description="Low complexity" evidence="1">
    <location>
        <begin position="100"/>
        <end position="113"/>
    </location>
</feature>
<feature type="transmembrane region" description="Helical" evidence="2">
    <location>
        <begin position="55"/>
        <end position="78"/>
    </location>
</feature>
<evidence type="ECO:0000313" key="5">
    <source>
        <dbReference type="Proteomes" id="UP000241595"/>
    </source>
</evidence>
<evidence type="ECO:0000256" key="3">
    <source>
        <dbReference type="SAM" id="SignalP"/>
    </source>
</evidence>
<dbReference type="EMBL" id="FTRV01000010">
    <property type="protein sequence ID" value="SPM27567.1"/>
    <property type="molecule type" value="Genomic_DNA"/>
</dbReference>
<keyword evidence="5" id="KW-1185">Reference proteome</keyword>
<evidence type="ECO:0000256" key="2">
    <source>
        <dbReference type="SAM" id="Phobius"/>
    </source>
</evidence>
<sequence length="178" mass="17191">VPSAVPVTNRRGVLAGAAALAAFGVVASACGESPPKPPAVENLLGPLDQARKDSALAGAAAAAVGVAPQIAAALTVVATQRAAHARALSTEIARAAGKLTSSSSETTPPSTSSGQAEPGPPPPPPPVSDVINSLRASAESAGRLVTTESGYRSGLLASIAASCTASYQVALVPGGPSI</sequence>
<proteinExistence type="predicted"/>